<evidence type="ECO:0000313" key="3">
    <source>
        <dbReference type="Proteomes" id="UP001053296"/>
    </source>
</evidence>
<evidence type="ECO:0000313" key="2">
    <source>
        <dbReference type="EMBL" id="BCS88167.1"/>
    </source>
</evidence>
<dbReference type="SUPFAM" id="SSF56219">
    <property type="entry name" value="DNase I-like"/>
    <property type="match status" value="1"/>
</dbReference>
<evidence type="ECO:0000259" key="1">
    <source>
        <dbReference type="Pfam" id="PF03372"/>
    </source>
</evidence>
<dbReference type="RefSeq" id="WP_229595562.1">
    <property type="nucleotide sequence ID" value="NZ_AP024485.1"/>
</dbReference>
<dbReference type="InterPro" id="IPR005135">
    <property type="entry name" value="Endo/exonuclease/phosphatase"/>
</dbReference>
<proteinExistence type="predicted"/>
<keyword evidence="2" id="KW-0255">Endonuclease</keyword>
<dbReference type="Proteomes" id="UP001053296">
    <property type="component" value="Chromosome"/>
</dbReference>
<gene>
    <name evidence="2" type="ORF">PSDVSF_14090</name>
</gene>
<dbReference type="Gene3D" id="3.60.10.10">
    <property type="entry name" value="Endonuclease/exonuclease/phosphatase"/>
    <property type="match status" value="1"/>
</dbReference>
<accession>A0ABM7P5G9</accession>
<dbReference type="PANTHER" id="PTHR14859:SF15">
    <property type="entry name" value="ENDONUCLEASE_EXONUCLEASE_PHOSPHATASE DOMAIN-CONTAINING PROTEIN"/>
    <property type="match status" value="1"/>
</dbReference>
<protein>
    <submittedName>
        <fullName evidence="2">Endonuclease</fullName>
    </submittedName>
</protein>
<reference evidence="2" key="1">
    <citation type="journal article" date="2022" name="Arch. Microbiol.">
        <title>Pseudodesulfovibrio sediminis sp. nov., a mesophilic and neutrophilic sulfate-reducing bacterium isolated from sediment of a brackish lake.</title>
        <authorList>
            <person name="Takahashi A."/>
            <person name="Kojima H."/>
            <person name="Watanabe M."/>
            <person name="Fukui M."/>
        </authorList>
    </citation>
    <scope>NUCLEOTIDE SEQUENCE</scope>
    <source>
        <strain evidence="2">SF6</strain>
    </source>
</reference>
<keyword evidence="2" id="KW-0378">Hydrolase</keyword>
<dbReference type="InterPro" id="IPR036691">
    <property type="entry name" value="Endo/exonu/phosph_ase_sf"/>
</dbReference>
<dbReference type="Pfam" id="PF03372">
    <property type="entry name" value="Exo_endo_phos"/>
    <property type="match status" value="1"/>
</dbReference>
<keyword evidence="3" id="KW-1185">Reference proteome</keyword>
<dbReference type="PANTHER" id="PTHR14859">
    <property type="entry name" value="CALCOFLUOR WHITE HYPERSENSITIVE PROTEIN PRECURSOR"/>
    <property type="match status" value="1"/>
</dbReference>
<feature type="domain" description="Endonuclease/exonuclease/phosphatase" evidence="1">
    <location>
        <begin position="39"/>
        <end position="333"/>
    </location>
</feature>
<sequence length="343" mass="38231">MKFRCATFNLYQYVEPPSCWYDKDNFYTLADWESKNTWIKRQVVALGADVVGFQEVFSQESLKELMATIGYPYFATVDTPVMSDEITGIFVRPVVALASKHPIANVGPVEVASTIQHDLPVPDEFNFSRVPLRAEIEIADGLAVTVYVAHLKSKRPMVMEPTFGDDTSWQVKVRECMRATSRGQAASLLQRGAEASALYHEVTRVLGDTDNLPIVVMGDLNDDEESIPIEALSYKGRVYSIAGVPYGDLPMEAKRAAYSNKLYDAFFMAPNQEGGVRPPTHYHMGRGGTLDYIFMSNAFNLKNRNHVGRVVDFAVHGDHLNGDGVGDHKQSDHAQVLAEIEFK</sequence>
<dbReference type="InterPro" id="IPR051916">
    <property type="entry name" value="GPI-anchor_lipid_remodeler"/>
</dbReference>
<name>A0ABM7P5G9_9BACT</name>
<dbReference type="EMBL" id="AP024485">
    <property type="protein sequence ID" value="BCS88167.1"/>
    <property type="molecule type" value="Genomic_DNA"/>
</dbReference>
<keyword evidence="2" id="KW-0540">Nuclease</keyword>
<organism evidence="2 3">
    <name type="scientific">Pseudodesulfovibrio sediminis</name>
    <dbReference type="NCBI Taxonomy" id="2810563"/>
    <lineage>
        <taxon>Bacteria</taxon>
        <taxon>Pseudomonadati</taxon>
        <taxon>Thermodesulfobacteriota</taxon>
        <taxon>Desulfovibrionia</taxon>
        <taxon>Desulfovibrionales</taxon>
        <taxon>Desulfovibrionaceae</taxon>
    </lineage>
</organism>
<dbReference type="GO" id="GO:0004519">
    <property type="term" value="F:endonuclease activity"/>
    <property type="evidence" value="ECO:0007669"/>
    <property type="project" value="UniProtKB-KW"/>
</dbReference>